<dbReference type="RefSeq" id="WP_386411554.1">
    <property type="nucleotide sequence ID" value="NZ_JBHSZO010000003.1"/>
</dbReference>
<dbReference type="InterPro" id="IPR041496">
    <property type="entry name" value="YitH/HolE_GNAT"/>
</dbReference>
<dbReference type="EMBL" id="JBHSZO010000003">
    <property type="protein sequence ID" value="MFC7217124.1"/>
    <property type="molecule type" value="Genomic_DNA"/>
</dbReference>
<dbReference type="InterPro" id="IPR000182">
    <property type="entry name" value="GNAT_dom"/>
</dbReference>
<evidence type="ECO:0000259" key="1">
    <source>
        <dbReference type="PROSITE" id="PS51186"/>
    </source>
</evidence>
<feature type="domain" description="N-acetyltransferase" evidence="1">
    <location>
        <begin position="19"/>
        <end position="158"/>
    </location>
</feature>
<protein>
    <submittedName>
        <fullName evidence="2">GNAT family N-acetyltransferase</fullName>
        <ecNumber evidence="2">2.3.1.-</ecNumber>
    </submittedName>
</protein>
<keyword evidence="3" id="KW-1185">Reference proteome</keyword>
<keyword evidence="2" id="KW-0012">Acyltransferase</keyword>
<dbReference type="Gene3D" id="3.40.630.90">
    <property type="match status" value="1"/>
</dbReference>
<keyword evidence="2" id="KW-0808">Transferase</keyword>
<proteinExistence type="predicted"/>
<dbReference type="PANTHER" id="PTHR47237:SF2">
    <property type="entry name" value="BLL4206 PROTEIN"/>
    <property type="match status" value="1"/>
</dbReference>
<accession>A0ABW2GDP6</accession>
<name>A0ABW2GDP6_9ACTN</name>
<comment type="caution">
    <text evidence="2">The sequence shown here is derived from an EMBL/GenBank/DDBJ whole genome shotgun (WGS) entry which is preliminary data.</text>
</comment>
<dbReference type="PROSITE" id="PS51186">
    <property type="entry name" value="GNAT"/>
    <property type="match status" value="1"/>
</dbReference>
<evidence type="ECO:0000313" key="3">
    <source>
        <dbReference type="Proteomes" id="UP001596413"/>
    </source>
</evidence>
<organism evidence="2 3">
    <name type="scientific">Streptomyces polyrhachis</name>
    <dbReference type="NCBI Taxonomy" id="1282885"/>
    <lineage>
        <taxon>Bacteria</taxon>
        <taxon>Bacillati</taxon>
        <taxon>Actinomycetota</taxon>
        <taxon>Actinomycetes</taxon>
        <taxon>Kitasatosporales</taxon>
        <taxon>Streptomycetaceae</taxon>
        <taxon>Streptomyces</taxon>
    </lineage>
</organism>
<gene>
    <name evidence="2" type="ORF">ACFQLX_02895</name>
</gene>
<dbReference type="InterPro" id="IPR016181">
    <property type="entry name" value="Acyl_CoA_acyltransferase"/>
</dbReference>
<dbReference type="SUPFAM" id="SSF55729">
    <property type="entry name" value="Acyl-CoA N-acyltransferases (Nat)"/>
    <property type="match status" value="1"/>
</dbReference>
<dbReference type="InterPro" id="IPR052729">
    <property type="entry name" value="Acyl/Acetyltrans_Enzymes"/>
</dbReference>
<dbReference type="Pfam" id="PF18014">
    <property type="entry name" value="Acetyltransf_18"/>
    <property type="match status" value="1"/>
</dbReference>
<evidence type="ECO:0000313" key="2">
    <source>
        <dbReference type="EMBL" id="MFC7217124.1"/>
    </source>
</evidence>
<dbReference type="Gene3D" id="3.40.630.30">
    <property type="match status" value="1"/>
</dbReference>
<dbReference type="EC" id="2.3.1.-" evidence="2"/>
<dbReference type="GO" id="GO:0016746">
    <property type="term" value="F:acyltransferase activity"/>
    <property type="evidence" value="ECO:0007669"/>
    <property type="project" value="UniProtKB-KW"/>
</dbReference>
<reference evidence="3" key="1">
    <citation type="journal article" date="2019" name="Int. J. Syst. Evol. Microbiol.">
        <title>The Global Catalogue of Microorganisms (GCM) 10K type strain sequencing project: providing services to taxonomists for standard genome sequencing and annotation.</title>
        <authorList>
            <consortium name="The Broad Institute Genomics Platform"/>
            <consortium name="The Broad Institute Genome Sequencing Center for Infectious Disease"/>
            <person name="Wu L."/>
            <person name="Ma J."/>
        </authorList>
    </citation>
    <scope>NUCLEOTIDE SEQUENCE [LARGE SCALE GENOMIC DNA]</scope>
    <source>
        <strain evidence="3">CGMCC 1.13681</strain>
    </source>
</reference>
<sequence length="295" mass="31203">MAELLSPGAPSVQLPLPDLPFRELGLADLPALLDLGADRGWAREERKWQLLMQVGTVYGADAPDGGGLAAALALTRYGTRLAAIGMVLTAARYARRGLGRRAMRHALAAAEGAVVTLHATDNGRPLYEQLGFRTVATAPMRRGVLTPDTAVDTSRVRPARATDLGTIRELDLAVFGADRTALLTRLPAFCGQLLVAEGGGRLLGFAGTWQTVGSTVIGPVVADSTATAKALISVLAAATEGPLRLDVDSRHAELCAWLQEHGLREADWRQSVMVYGAEQAPGDLARRFVPVTVAL</sequence>
<dbReference type="Proteomes" id="UP001596413">
    <property type="component" value="Unassembled WGS sequence"/>
</dbReference>
<dbReference type="Pfam" id="PF00583">
    <property type="entry name" value="Acetyltransf_1"/>
    <property type="match status" value="1"/>
</dbReference>
<dbReference type="PANTHER" id="PTHR47237">
    <property type="entry name" value="SLL0310 PROTEIN"/>
    <property type="match status" value="1"/>
</dbReference>